<accession>A0A5M4FER8</accession>
<comment type="caution">
    <text evidence="2">The sequence shown here is derived from an EMBL/GenBank/DDBJ whole genome shotgun (WGS) entry which is preliminary data.</text>
</comment>
<evidence type="ECO:0000313" key="3">
    <source>
        <dbReference type="Proteomes" id="UP000380867"/>
    </source>
</evidence>
<feature type="compositionally biased region" description="Basic and acidic residues" evidence="1">
    <location>
        <begin position="17"/>
        <end position="30"/>
    </location>
</feature>
<dbReference type="OrthoDB" id="5194813at2"/>
<gene>
    <name evidence="2" type="ORF">ESP70_010920</name>
</gene>
<protein>
    <submittedName>
        <fullName evidence="2">DUF2188 domain-containing protein</fullName>
    </submittedName>
</protein>
<dbReference type="EMBL" id="SDPQ02000002">
    <property type="protein sequence ID" value="KAA1397847.1"/>
    <property type="molecule type" value="Genomic_DNA"/>
</dbReference>
<name>A0A5M4FER8_9ACTN</name>
<evidence type="ECO:0000313" key="2">
    <source>
        <dbReference type="EMBL" id="KAA1397847.1"/>
    </source>
</evidence>
<organism evidence="2 3">
    <name type="scientific">Aeromicrobium ginsengisoli</name>
    <dbReference type="NCBI Taxonomy" id="363867"/>
    <lineage>
        <taxon>Bacteria</taxon>
        <taxon>Bacillati</taxon>
        <taxon>Actinomycetota</taxon>
        <taxon>Actinomycetes</taxon>
        <taxon>Propionibacteriales</taxon>
        <taxon>Nocardioidaceae</taxon>
        <taxon>Aeromicrobium</taxon>
    </lineage>
</organism>
<dbReference type="Pfam" id="PF09954">
    <property type="entry name" value="DUF2188"/>
    <property type="match status" value="1"/>
</dbReference>
<dbReference type="InterPro" id="IPR018691">
    <property type="entry name" value="DUF2188"/>
</dbReference>
<feature type="region of interest" description="Disordered" evidence="1">
    <location>
        <begin position="1"/>
        <end position="30"/>
    </location>
</feature>
<keyword evidence="3" id="KW-1185">Reference proteome</keyword>
<dbReference type="AlphaFoldDB" id="A0A5M4FER8"/>
<sequence length="77" mass="8715">MTQGDVETYFDGSSWHSRFEGKTDPFHTSPTKEREVIAGHYEAKRLAVEHIIKDKDGRIVERNNYAPAPRNGPLDGS</sequence>
<dbReference type="Proteomes" id="UP000380867">
    <property type="component" value="Unassembled WGS sequence"/>
</dbReference>
<proteinExistence type="predicted"/>
<reference evidence="2" key="1">
    <citation type="submission" date="2019-09" db="EMBL/GenBank/DDBJ databases">
        <authorList>
            <person name="Li J."/>
        </authorList>
    </citation>
    <scope>NUCLEOTIDE SEQUENCE [LARGE SCALE GENOMIC DNA]</scope>
    <source>
        <strain evidence="2">JCM 14732</strain>
    </source>
</reference>
<dbReference type="RefSeq" id="WP_149689292.1">
    <property type="nucleotide sequence ID" value="NZ_SDPQ02000002.1"/>
</dbReference>
<evidence type="ECO:0000256" key="1">
    <source>
        <dbReference type="SAM" id="MobiDB-lite"/>
    </source>
</evidence>